<evidence type="ECO:0000313" key="2">
    <source>
        <dbReference type="EMBL" id="MBL1094725.1"/>
    </source>
</evidence>
<evidence type="ECO:0000256" key="1">
    <source>
        <dbReference type="SAM" id="MobiDB-lite"/>
    </source>
</evidence>
<sequence length="315" mass="33537">MTVESVETVPTCAYPGCTNTPEPPAPDAQGPAPRYCRHPEHNALGAFRTFRAKRQQRKEDKRAAAKAKDAAKGAQAPVAEQSWPAASELTSAALSAHGAPGHTPTTEALPQVCGQVPCAEVVPLQPGHAHVADVSAQAPTEAVTSEVTAMAETAAMTAMPRVEGDQAAQSRDALVALIKQLASDLPSYIEELAIITDSAAAEARIETVTRASAQRILAAEERATLAEEAGDMAVAALDAAQERFAEETAAIREKTARQVADAEFVRAELARYRERVGMLEVRLDAVRDEADELRRERGARSTTEHEPPHPAEQSC</sequence>
<feature type="compositionally biased region" description="Basic and acidic residues" evidence="1">
    <location>
        <begin position="290"/>
        <end position="309"/>
    </location>
</feature>
<evidence type="ECO:0000313" key="3">
    <source>
        <dbReference type="Proteomes" id="UP000629371"/>
    </source>
</evidence>
<dbReference type="EMBL" id="JAERRI010000032">
    <property type="protein sequence ID" value="MBL1094725.1"/>
    <property type="molecule type" value="Genomic_DNA"/>
</dbReference>
<gene>
    <name evidence="2" type="ORF">JK360_36395</name>
</gene>
<name>A0ABS1N457_9ACTN</name>
<dbReference type="RefSeq" id="WP_201811528.1">
    <property type="nucleotide sequence ID" value="NZ_JAERRI010000032.1"/>
</dbReference>
<protein>
    <submittedName>
        <fullName evidence="2">Uncharacterized protein</fullName>
    </submittedName>
</protein>
<feature type="region of interest" description="Disordered" evidence="1">
    <location>
        <begin position="290"/>
        <end position="315"/>
    </location>
</feature>
<feature type="compositionally biased region" description="Basic and acidic residues" evidence="1">
    <location>
        <begin position="57"/>
        <end position="71"/>
    </location>
</feature>
<comment type="caution">
    <text evidence="2">The sequence shown here is derived from an EMBL/GenBank/DDBJ whole genome shotgun (WGS) entry which is preliminary data.</text>
</comment>
<organism evidence="2 3">
    <name type="scientific">Streptomyces siderophoricus</name>
    <dbReference type="NCBI Taxonomy" id="2802281"/>
    <lineage>
        <taxon>Bacteria</taxon>
        <taxon>Bacillati</taxon>
        <taxon>Actinomycetota</taxon>
        <taxon>Actinomycetes</taxon>
        <taxon>Kitasatosporales</taxon>
        <taxon>Streptomycetaceae</taxon>
        <taxon>Streptomyces</taxon>
    </lineage>
</organism>
<reference evidence="2 3" key="1">
    <citation type="submission" date="2021-01" db="EMBL/GenBank/DDBJ databases">
        <title>WGS of actinomycetes isolated from Thailand.</title>
        <authorList>
            <person name="Thawai C."/>
        </authorList>
    </citation>
    <scope>NUCLEOTIDE SEQUENCE [LARGE SCALE GENOMIC DNA]</scope>
    <source>
        <strain evidence="2 3">CH9-7</strain>
    </source>
</reference>
<proteinExistence type="predicted"/>
<feature type="region of interest" description="Disordered" evidence="1">
    <location>
        <begin position="1"/>
        <end position="87"/>
    </location>
</feature>
<dbReference type="Proteomes" id="UP000629371">
    <property type="component" value="Unassembled WGS sequence"/>
</dbReference>
<keyword evidence="3" id="KW-1185">Reference proteome</keyword>
<accession>A0ABS1N457</accession>